<comment type="caution">
    <text evidence="1">The sequence shown here is derived from an EMBL/GenBank/DDBJ whole genome shotgun (WGS) entry which is preliminary data.</text>
</comment>
<evidence type="ECO:0000313" key="1">
    <source>
        <dbReference type="EMBL" id="CAD8214044.1"/>
    </source>
</evidence>
<name>A0A8S1YR04_9CILI</name>
<reference evidence="1" key="1">
    <citation type="submission" date="2021-01" db="EMBL/GenBank/DDBJ databases">
        <authorList>
            <consortium name="Genoscope - CEA"/>
            <person name="William W."/>
        </authorList>
    </citation>
    <scope>NUCLEOTIDE SEQUENCE</scope>
</reference>
<sequence>MYCKFHPKIQVSLICAAPHKCQFKRKMCVECQQEHGVEVKQTILMKKFY</sequence>
<organism evidence="1 2">
    <name type="scientific">Paramecium pentaurelia</name>
    <dbReference type="NCBI Taxonomy" id="43138"/>
    <lineage>
        <taxon>Eukaryota</taxon>
        <taxon>Sar</taxon>
        <taxon>Alveolata</taxon>
        <taxon>Ciliophora</taxon>
        <taxon>Intramacronucleata</taxon>
        <taxon>Oligohymenophorea</taxon>
        <taxon>Peniculida</taxon>
        <taxon>Parameciidae</taxon>
        <taxon>Paramecium</taxon>
    </lineage>
</organism>
<dbReference type="Proteomes" id="UP000689195">
    <property type="component" value="Unassembled WGS sequence"/>
</dbReference>
<accession>A0A8S1YR04</accession>
<dbReference type="EMBL" id="CAJJDO010000194">
    <property type="protein sequence ID" value="CAD8214044.1"/>
    <property type="molecule type" value="Genomic_DNA"/>
</dbReference>
<dbReference type="AlphaFoldDB" id="A0A8S1YR04"/>
<keyword evidence="2" id="KW-1185">Reference proteome</keyword>
<proteinExistence type="predicted"/>
<evidence type="ECO:0000313" key="2">
    <source>
        <dbReference type="Proteomes" id="UP000689195"/>
    </source>
</evidence>
<gene>
    <name evidence="1" type="ORF">PPENT_87.1.T1940017</name>
</gene>
<protein>
    <submittedName>
        <fullName evidence="1">Uncharacterized protein</fullName>
    </submittedName>
</protein>